<feature type="transmembrane region" description="Helical" evidence="2">
    <location>
        <begin position="165"/>
        <end position="187"/>
    </location>
</feature>
<proteinExistence type="predicted"/>
<feature type="compositionally biased region" description="Polar residues" evidence="1">
    <location>
        <begin position="403"/>
        <end position="417"/>
    </location>
</feature>
<dbReference type="EMBL" id="JACAZI010000019">
    <property type="protein sequence ID" value="KAF7340430.1"/>
    <property type="molecule type" value="Genomic_DNA"/>
</dbReference>
<keyword evidence="2" id="KW-0472">Membrane</keyword>
<dbReference type="Proteomes" id="UP000620124">
    <property type="component" value="Unassembled WGS sequence"/>
</dbReference>
<organism evidence="3 4">
    <name type="scientific">Mycena venus</name>
    <dbReference type="NCBI Taxonomy" id="2733690"/>
    <lineage>
        <taxon>Eukaryota</taxon>
        <taxon>Fungi</taxon>
        <taxon>Dikarya</taxon>
        <taxon>Basidiomycota</taxon>
        <taxon>Agaricomycotina</taxon>
        <taxon>Agaricomycetes</taxon>
        <taxon>Agaricomycetidae</taxon>
        <taxon>Agaricales</taxon>
        <taxon>Marasmiineae</taxon>
        <taxon>Mycenaceae</taxon>
        <taxon>Mycena</taxon>
    </lineage>
</organism>
<evidence type="ECO:0000256" key="1">
    <source>
        <dbReference type="SAM" id="MobiDB-lite"/>
    </source>
</evidence>
<name>A0A8H6XHG1_9AGAR</name>
<accession>A0A8H6XHG1</accession>
<feature type="region of interest" description="Disordered" evidence="1">
    <location>
        <begin position="1"/>
        <end position="25"/>
    </location>
</feature>
<reference evidence="3" key="1">
    <citation type="submission" date="2020-05" db="EMBL/GenBank/DDBJ databases">
        <title>Mycena genomes resolve the evolution of fungal bioluminescence.</title>
        <authorList>
            <person name="Tsai I.J."/>
        </authorList>
    </citation>
    <scope>NUCLEOTIDE SEQUENCE</scope>
    <source>
        <strain evidence="3">CCC161011</strain>
    </source>
</reference>
<feature type="transmembrane region" description="Helical" evidence="2">
    <location>
        <begin position="558"/>
        <end position="582"/>
    </location>
</feature>
<evidence type="ECO:0000313" key="4">
    <source>
        <dbReference type="Proteomes" id="UP000620124"/>
    </source>
</evidence>
<feature type="transmembrane region" description="Helical" evidence="2">
    <location>
        <begin position="700"/>
        <end position="723"/>
    </location>
</feature>
<feature type="transmembrane region" description="Helical" evidence="2">
    <location>
        <begin position="594"/>
        <end position="619"/>
    </location>
</feature>
<keyword evidence="4" id="KW-1185">Reference proteome</keyword>
<evidence type="ECO:0000256" key="2">
    <source>
        <dbReference type="SAM" id="Phobius"/>
    </source>
</evidence>
<dbReference type="OrthoDB" id="3002343at2759"/>
<feature type="transmembrane region" description="Helical" evidence="2">
    <location>
        <begin position="305"/>
        <end position="324"/>
    </location>
</feature>
<keyword evidence="2" id="KW-1133">Transmembrane helix</keyword>
<feature type="transmembrane region" description="Helical" evidence="2">
    <location>
        <begin position="134"/>
        <end position="153"/>
    </location>
</feature>
<keyword evidence="2" id="KW-0812">Transmembrane</keyword>
<feature type="transmembrane region" description="Helical" evidence="2">
    <location>
        <begin position="271"/>
        <end position="293"/>
    </location>
</feature>
<feature type="region of interest" description="Disordered" evidence="1">
    <location>
        <begin position="396"/>
        <end position="417"/>
    </location>
</feature>
<gene>
    <name evidence="3" type="ORF">MVEN_01963100</name>
</gene>
<dbReference type="AlphaFoldDB" id="A0A8H6XHG1"/>
<protein>
    <submittedName>
        <fullName evidence="3">Uncharacterized protein</fullName>
    </submittedName>
</protein>
<comment type="caution">
    <text evidence="3">The sequence shown here is derived from an EMBL/GenBank/DDBJ whole genome shotgun (WGS) entry which is preliminary data.</text>
</comment>
<sequence>MDGDVASMSVTMRGDVASTPSKERPVNAQTINSQLNFINGTAVNLLLRELGAGPYPGPRAMGVSLSTTYTSNWQETCASRFNCTSDGLVNKLGQLTSCPAANSTIQSTPDIWGITYEACQAKCGRHLLVQTVDFSSAAIPLTTWLLPWIALIAQLPFEADGWTDLLSACLCVGSPALATYSLALTTLNRGYIADKFKLLKQTAERETHQGYHYMIDRINAAAFILQEAQQCPMRANQRTGELASLIVLNDPHRQSFWKVAAKDLKNTRRGFTYSFLAQVFLAFVTYLISFIAAVQESLGSPDVGLQFASSTVWSWMFPIVFGYIRVGSQYKAGAIEEALVSNAIIPHRDLSADAEFLHQKGLRPNADLYSPLPAPDTVANLDADVMYPEGLQLRVESTGPPAASTSQGVHISSHPSQSSDMLGIPLSMFHASTSQLNAASVATTDQNESLETHELFPPAAAIQLDRALPPPTWWGIDVRGDERREGPIFNYARALTFVACAEHVRGGFESAIERFRARAAIPRTREDAADLCGFDLQEDLVAFTSWSKIPRFVIHHMCYAAILALFLQWGTTGAAIFVAYNTPSIGIGCRSGSYLIYGIAATLSWLLLVLSNLVSHAVMQRLEQDRKGGSLGILGGIAVTTRFTGKALAVLNAGWLIASSILEDIGTFQTCWCQTNAFQYHTSGWTPVFKGAADLRETALGVWIGGFMWSIAVCSIVIVIFAYGRH</sequence>
<evidence type="ECO:0000313" key="3">
    <source>
        <dbReference type="EMBL" id="KAF7340430.1"/>
    </source>
</evidence>